<keyword evidence="4" id="KW-0677">Repeat</keyword>
<dbReference type="InterPro" id="IPR014743">
    <property type="entry name" value="Cl-channel_core"/>
</dbReference>
<keyword evidence="7 10" id="KW-0129">CBS domain</keyword>
<dbReference type="InterPro" id="IPR000644">
    <property type="entry name" value="CBS_dom"/>
</dbReference>
<dbReference type="PROSITE" id="PS51371">
    <property type="entry name" value="CBS"/>
    <property type="match status" value="1"/>
</dbReference>
<keyword evidence="14" id="KW-1185">Reference proteome</keyword>
<feature type="transmembrane region" description="Helical" evidence="11">
    <location>
        <begin position="29"/>
        <end position="47"/>
    </location>
</feature>
<protein>
    <recommendedName>
        <fullName evidence="11">Chloride channel protein</fullName>
    </recommendedName>
</protein>
<dbReference type="GO" id="GO:0005254">
    <property type="term" value="F:chloride channel activity"/>
    <property type="evidence" value="ECO:0007669"/>
    <property type="project" value="UniProtKB-UniRule"/>
</dbReference>
<proteinExistence type="inferred from homology"/>
<feature type="transmembrane region" description="Helical" evidence="11">
    <location>
        <begin position="52"/>
        <end position="74"/>
    </location>
</feature>
<dbReference type="OrthoDB" id="428525at2759"/>
<evidence type="ECO:0000256" key="10">
    <source>
        <dbReference type="PROSITE-ProRule" id="PRU00703"/>
    </source>
</evidence>
<evidence type="ECO:0000256" key="11">
    <source>
        <dbReference type="RuleBase" id="RU361221"/>
    </source>
</evidence>
<keyword evidence="2 11" id="KW-0813">Transport</keyword>
<keyword evidence="8 11" id="KW-0472">Membrane</keyword>
<dbReference type="SUPFAM" id="SSF54631">
    <property type="entry name" value="CBS-domain pair"/>
    <property type="match status" value="1"/>
</dbReference>
<reference evidence="13 14" key="1">
    <citation type="submission" date="2020-06" db="EMBL/GenBank/DDBJ databases">
        <authorList>
            <person name="Li R."/>
            <person name="Bekaert M."/>
        </authorList>
    </citation>
    <scope>NUCLEOTIDE SEQUENCE [LARGE SCALE GENOMIC DNA]</scope>
    <source>
        <strain evidence="14">wild</strain>
    </source>
</reference>
<dbReference type="Gene3D" id="3.10.580.10">
    <property type="entry name" value="CBS-domain"/>
    <property type="match status" value="1"/>
</dbReference>
<dbReference type="CDD" id="cd04591">
    <property type="entry name" value="CBS_pair_voltage-gated_CLC_euk_bac"/>
    <property type="match status" value="1"/>
</dbReference>
<dbReference type="GO" id="GO:0005765">
    <property type="term" value="C:lysosomal membrane"/>
    <property type="evidence" value="ECO:0007669"/>
    <property type="project" value="TreeGrafter"/>
</dbReference>
<keyword evidence="6 11" id="KW-0406">Ion transport</keyword>
<keyword evidence="5 11" id="KW-1133">Transmembrane helix</keyword>
<gene>
    <name evidence="13" type="ORF">MCOR_16621</name>
</gene>
<dbReference type="PANTHER" id="PTHR11689">
    <property type="entry name" value="CHLORIDE CHANNEL PROTEIN CLC FAMILY MEMBER"/>
    <property type="match status" value="1"/>
</dbReference>
<evidence type="ECO:0000313" key="14">
    <source>
        <dbReference type="Proteomes" id="UP000507470"/>
    </source>
</evidence>
<evidence type="ECO:0000313" key="13">
    <source>
        <dbReference type="EMBL" id="CAC5380667.1"/>
    </source>
</evidence>
<evidence type="ECO:0000256" key="3">
    <source>
        <dbReference type="ARBA" id="ARBA00022692"/>
    </source>
</evidence>
<dbReference type="EMBL" id="CACVKT020002931">
    <property type="protein sequence ID" value="CAC5380667.1"/>
    <property type="molecule type" value="Genomic_DNA"/>
</dbReference>
<dbReference type="InterPro" id="IPR001807">
    <property type="entry name" value="ClC"/>
</dbReference>
<sequence>MASVMFRSPEESVKSLFHDLPETYQPTTLILYCAMCFFLALWTYGLFVPSGLFIPSLLIGAGWGRLVAILLHYISPTAKWVTFEKYALLGAAAQLGGIVRMTIKKNYNGGFWEHYFWSSCYDCVDGCQMGGGIFLMREFMICIFICKEFHWLAGNHLLFYPLIFVELQVIEVMSHPVTVFRTKETVGRIIDVLKSETHNGFPVVEDYDPFVEQSFQDEAESFGTYKGVILRSQLIVLLKMKAFEEHEDVQDVKSILNIKDFRDAYPRFIPIHQINISPHEREFTIDLQPYMNPGAYTVSHNSSFPRIFRLFRALGLRHLVVVNENNKVIGMVTRKDLARYRISSHFGNVQIDELYISQS</sequence>
<dbReference type="InterPro" id="IPR046342">
    <property type="entry name" value="CBS_dom_sf"/>
</dbReference>
<accession>A0A6J8BF09</accession>
<comment type="caution">
    <text evidence="11">Lacks conserved residue(s) required for the propagation of feature annotation.</text>
</comment>
<evidence type="ECO:0000256" key="9">
    <source>
        <dbReference type="ARBA" id="ARBA00023214"/>
    </source>
</evidence>
<evidence type="ECO:0000256" key="4">
    <source>
        <dbReference type="ARBA" id="ARBA00022737"/>
    </source>
</evidence>
<dbReference type="SUPFAM" id="SSF81340">
    <property type="entry name" value="Clc chloride channel"/>
    <property type="match status" value="1"/>
</dbReference>
<comment type="subcellular location">
    <subcellularLocation>
        <location evidence="1 11">Membrane</location>
        <topology evidence="1 11">Multi-pass membrane protein</topology>
    </subcellularLocation>
</comment>
<keyword evidence="9 11" id="KW-0868">Chloride</keyword>
<evidence type="ECO:0000259" key="12">
    <source>
        <dbReference type="PROSITE" id="PS51371"/>
    </source>
</evidence>
<comment type="similarity">
    <text evidence="11">Belongs to the chloride channel (TC 2.A.49) family.</text>
</comment>
<dbReference type="SMART" id="SM00116">
    <property type="entry name" value="CBS"/>
    <property type="match status" value="2"/>
</dbReference>
<dbReference type="AlphaFoldDB" id="A0A6J8BF09"/>
<dbReference type="PRINTS" id="PR00762">
    <property type="entry name" value="CLCHANNEL"/>
</dbReference>
<feature type="domain" description="CBS" evidence="12">
    <location>
        <begin position="291"/>
        <end position="349"/>
    </location>
</feature>
<evidence type="ECO:0000256" key="5">
    <source>
        <dbReference type="ARBA" id="ARBA00022989"/>
    </source>
</evidence>
<evidence type="ECO:0000256" key="1">
    <source>
        <dbReference type="ARBA" id="ARBA00004141"/>
    </source>
</evidence>
<dbReference type="Gene3D" id="1.10.3080.10">
    <property type="entry name" value="Clc chloride channel"/>
    <property type="match status" value="1"/>
</dbReference>
<feature type="transmembrane region" description="Helical" evidence="11">
    <location>
        <begin position="86"/>
        <end position="103"/>
    </location>
</feature>
<dbReference type="Pfam" id="PF00571">
    <property type="entry name" value="CBS"/>
    <property type="match status" value="1"/>
</dbReference>
<evidence type="ECO:0000256" key="7">
    <source>
        <dbReference type="ARBA" id="ARBA00023122"/>
    </source>
</evidence>
<evidence type="ECO:0000256" key="6">
    <source>
        <dbReference type="ARBA" id="ARBA00023065"/>
    </source>
</evidence>
<evidence type="ECO:0000256" key="8">
    <source>
        <dbReference type="ARBA" id="ARBA00023136"/>
    </source>
</evidence>
<evidence type="ECO:0000256" key="2">
    <source>
        <dbReference type="ARBA" id="ARBA00022448"/>
    </source>
</evidence>
<dbReference type="InterPro" id="IPR051280">
    <property type="entry name" value="Cl-channel/antiporter"/>
</dbReference>
<keyword evidence="3 11" id="KW-0812">Transmembrane</keyword>
<name>A0A6J8BF09_MYTCO</name>
<dbReference type="Proteomes" id="UP000507470">
    <property type="component" value="Unassembled WGS sequence"/>
</dbReference>
<dbReference type="Pfam" id="PF00654">
    <property type="entry name" value="Voltage_CLC"/>
    <property type="match status" value="1"/>
</dbReference>
<dbReference type="PANTHER" id="PTHR11689:SF136">
    <property type="entry name" value="H(+)_CL(-) EXCHANGE TRANSPORTER 7"/>
    <property type="match status" value="1"/>
</dbReference>
<organism evidence="13 14">
    <name type="scientific">Mytilus coruscus</name>
    <name type="common">Sea mussel</name>
    <dbReference type="NCBI Taxonomy" id="42192"/>
    <lineage>
        <taxon>Eukaryota</taxon>
        <taxon>Metazoa</taxon>
        <taxon>Spiralia</taxon>
        <taxon>Lophotrochozoa</taxon>
        <taxon>Mollusca</taxon>
        <taxon>Bivalvia</taxon>
        <taxon>Autobranchia</taxon>
        <taxon>Pteriomorphia</taxon>
        <taxon>Mytilida</taxon>
        <taxon>Mytiloidea</taxon>
        <taxon>Mytilidae</taxon>
        <taxon>Mytilinae</taxon>
        <taxon>Mytilus</taxon>
    </lineage>
</organism>